<sequence length="467" mass="46775">MRLPTRYITGSFLARFAEEGMGVTMALLALQRTGSVGQAAALSAAWLAPHVLAAPLIGTLASRARHPTRFYAIGLLIVAATIAAATLLLGRVPLLAVCAIAAVGGCCGPVVSGGLSSLVAELLPEGHRERAYSWDSATYNAASIAGTAVATAVAATLGGEWSGWMLATSATLAAVLIALLPASRTPLGSAADATSPAARHDDARVPSQLAEPPRPAEPTAVLASESSQLVEPPLPREREASGGRPSELAGPPQPSEPTTVPPAVKPSLVADMAAGLKALWRDKTLRAVTAATCLAYLGLGGLTITAVIAARQWGDGDFGGALVTAFAVGALAGALALTKWTPPISPQRLAAYSLLVTGVSLALAAAAPNLVVCLVLFAVAGDGPLLSATLQVRAAHAPPGVRAQVFTTGAALKLSAAAIGTALAGALESLPAALPLALIAATQLGACALVWTLAPAPTREPMPSRSG</sequence>
<feature type="transmembrane region" description="Helical" evidence="7">
    <location>
        <begin position="70"/>
        <end position="88"/>
    </location>
</feature>
<evidence type="ECO:0000313" key="9">
    <source>
        <dbReference type="Proteomes" id="UP000000844"/>
    </source>
</evidence>
<organism evidence="8 9">
    <name type="scientific">Stackebrandtia nassauensis (strain DSM 44728 / CIP 108903 / NRRL B-16338 / NBRC 102104 / LLR-40K-21)</name>
    <dbReference type="NCBI Taxonomy" id="446470"/>
    <lineage>
        <taxon>Bacteria</taxon>
        <taxon>Bacillati</taxon>
        <taxon>Actinomycetota</taxon>
        <taxon>Actinomycetes</taxon>
        <taxon>Glycomycetales</taxon>
        <taxon>Glycomycetaceae</taxon>
        <taxon>Stackebrandtia</taxon>
    </lineage>
</organism>
<evidence type="ECO:0000256" key="2">
    <source>
        <dbReference type="ARBA" id="ARBA00022475"/>
    </source>
</evidence>
<protein>
    <submittedName>
        <fullName evidence="8">Major facilitator superfamily MFS_1</fullName>
    </submittedName>
</protein>
<evidence type="ECO:0000256" key="4">
    <source>
        <dbReference type="ARBA" id="ARBA00022989"/>
    </source>
</evidence>
<dbReference type="KEGG" id="sna:Snas_4337"/>
<evidence type="ECO:0000256" key="3">
    <source>
        <dbReference type="ARBA" id="ARBA00022692"/>
    </source>
</evidence>
<feature type="transmembrane region" description="Helical" evidence="7">
    <location>
        <begin position="94"/>
        <end position="116"/>
    </location>
</feature>
<feature type="compositionally biased region" description="Pro residues" evidence="6">
    <location>
        <begin position="251"/>
        <end position="263"/>
    </location>
</feature>
<feature type="transmembrane region" description="Helical" evidence="7">
    <location>
        <begin position="287"/>
        <end position="312"/>
    </location>
</feature>
<evidence type="ECO:0000256" key="6">
    <source>
        <dbReference type="SAM" id="MobiDB-lite"/>
    </source>
</evidence>
<dbReference type="Proteomes" id="UP000000844">
    <property type="component" value="Chromosome"/>
</dbReference>
<dbReference type="eggNOG" id="COG2814">
    <property type="taxonomic scope" value="Bacteria"/>
</dbReference>
<dbReference type="InterPro" id="IPR011701">
    <property type="entry name" value="MFS"/>
</dbReference>
<dbReference type="AlphaFoldDB" id="D3Q3R7"/>
<dbReference type="HOGENOM" id="CLU_034180_3_1_11"/>
<keyword evidence="4 7" id="KW-1133">Transmembrane helix</keyword>
<evidence type="ECO:0000256" key="1">
    <source>
        <dbReference type="ARBA" id="ARBA00004651"/>
    </source>
</evidence>
<keyword evidence="2" id="KW-1003">Cell membrane</keyword>
<keyword evidence="3 7" id="KW-0812">Transmembrane</keyword>
<dbReference type="PANTHER" id="PTHR23513:SF11">
    <property type="entry name" value="STAPHYLOFERRIN A TRANSPORTER"/>
    <property type="match status" value="1"/>
</dbReference>
<dbReference type="EMBL" id="CP001778">
    <property type="protein sequence ID" value="ADD43984.1"/>
    <property type="molecule type" value="Genomic_DNA"/>
</dbReference>
<feature type="transmembrane region" description="Helical" evidence="7">
    <location>
        <begin position="318"/>
        <end position="337"/>
    </location>
</feature>
<keyword evidence="9" id="KW-1185">Reference proteome</keyword>
<dbReference type="GO" id="GO:0005886">
    <property type="term" value="C:plasma membrane"/>
    <property type="evidence" value="ECO:0007669"/>
    <property type="project" value="UniProtKB-SubCell"/>
</dbReference>
<name>D3Q3R7_STANL</name>
<dbReference type="RefSeq" id="WP_013019555.1">
    <property type="nucleotide sequence ID" value="NC_013947.1"/>
</dbReference>
<evidence type="ECO:0000256" key="5">
    <source>
        <dbReference type="ARBA" id="ARBA00023136"/>
    </source>
</evidence>
<feature type="region of interest" description="Disordered" evidence="6">
    <location>
        <begin position="188"/>
        <end position="263"/>
    </location>
</feature>
<reference evidence="8 9" key="1">
    <citation type="journal article" date="2009" name="Stand. Genomic Sci.">
        <title>Complete genome sequence of Stackebrandtia nassauensis type strain (LLR-40K-21).</title>
        <authorList>
            <person name="Munk C."/>
            <person name="Lapidus A."/>
            <person name="Copeland A."/>
            <person name="Jando M."/>
            <person name="Mayilraj S."/>
            <person name="Glavina Del Rio T."/>
            <person name="Nolan M."/>
            <person name="Chen F."/>
            <person name="Lucas S."/>
            <person name="Tice H."/>
            <person name="Cheng J.F."/>
            <person name="Han C."/>
            <person name="Detter J.C."/>
            <person name="Bruce D."/>
            <person name="Goodwin L."/>
            <person name="Chain P."/>
            <person name="Pitluck S."/>
            <person name="Goker M."/>
            <person name="Ovchinikova G."/>
            <person name="Pati A."/>
            <person name="Ivanova N."/>
            <person name="Mavromatis K."/>
            <person name="Chen A."/>
            <person name="Palaniappan K."/>
            <person name="Land M."/>
            <person name="Hauser L."/>
            <person name="Chang Y.J."/>
            <person name="Jeffries C.D."/>
            <person name="Bristow J."/>
            <person name="Eisen J.A."/>
            <person name="Markowitz V."/>
            <person name="Hugenholtz P."/>
            <person name="Kyrpides N.C."/>
            <person name="Klenk H.P."/>
        </authorList>
    </citation>
    <scope>NUCLEOTIDE SEQUENCE [LARGE SCALE GENOMIC DNA]</scope>
    <source>
        <strain evidence="9">DSM 44728 / CIP 108903 / NRRL B-16338 / NBRC 102104 / LLR-40K-21</strain>
    </source>
</reference>
<dbReference type="PANTHER" id="PTHR23513">
    <property type="entry name" value="INTEGRAL MEMBRANE EFFLUX PROTEIN-RELATED"/>
    <property type="match status" value="1"/>
</dbReference>
<evidence type="ECO:0000313" key="8">
    <source>
        <dbReference type="EMBL" id="ADD43984.1"/>
    </source>
</evidence>
<dbReference type="Gene3D" id="1.20.1250.20">
    <property type="entry name" value="MFS general substrate transporter like domains"/>
    <property type="match status" value="1"/>
</dbReference>
<comment type="subcellular location">
    <subcellularLocation>
        <location evidence="1">Cell membrane</location>
        <topology evidence="1">Multi-pass membrane protein</topology>
    </subcellularLocation>
</comment>
<dbReference type="Pfam" id="PF07690">
    <property type="entry name" value="MFS_1"/>
    <property type="match status" value="1"/>
</dbReference>
<feature type="transmembrane region" description="Helical" evidence="7">
    <location>
        <begin position="161"/>
        <end position="180"/>
    </location>
</feature>
<proteinExistence type="predicted"/>
<feature type="transmembrane region" description="Helical" evidence="7">
    <location>
        <begin position="432"/>
        <end position="454"/>
    </location>
</feature>
<dbReference type="OrthoDB" id="3690525at2"/>
<keyword evidence="5 7" id="KW-0472">Membrane</keyword>
<dbReference type="GO" id="GO:0022857">
    <property type="term" value="F:transmembrane transporter activity"/>
    <property type="evidence" value="ECO:0007669"/>
    <property type="project" value="InterPro"/>
</dbReference>
<dbReference type="STRING" id="446470.Snas_4337"/>
<evidence type="ECO:0000256" key="7">
    <source>
        <dbReference type="SAM" id="Phobius"/>
    </source>
</evidence>
<dbReference type="InterPro" id="IPR036259">
    <property type="entry name" value="MFS_trans_sf"/>
</dbReference>
<gene>
    <name evidence="8" type="ordered locus">Snas_4337</name>
</gene>
<feature type="transmembrane region" description="Helical" evidence="7">
    <location>
        <begin position="137"/>
        <end position="155"/>
    </location>
</feature>
<feature type="transmembrane region" description="Helical" evidence="7">
    <location>
        <begin position="349"/>
        <end position="380"/>
    </location>
</feature>
<accession>D3Q3R7</accession>
<dbReference type="SUPFAM" id="SSF103473">
    <property type="entry name" value="MFS general substrate transporter"/>
    <property type="match status" value="1"/>
</dbReference>